<dbReference type="EMBL" id="JBIHMK010000137">
    <property type="protein sequence ID" value="MFH0251441.1"/>
    <property type="molecule type" value="Genomic_DNA"/>
</dbReference>
<feature type="chain" id="PRO_5047031581" evidence="2">
    <location>
        <begin position="24"/>
        <end position="236"/>
    </location>
</feature>
<evidence type="ECO:0000256" key="2">
    <source>
        <dbReference type="SAM" id="SignalP"/>
    </source>
</evidence>
<dbReference type="Proteomes" id="UP001607069">
    <property type="component" value="Unassembled WGS sequence"/>
</dbReference>
<reference evidence="3 4" key="1">
    <citation type="submission" date="2024-10" db="EMBL/GenBank/DDBJ databases">
        <authorList>
            <person name="Cho J.-C."/>
        </authorList>
    </citation>
    <scope>NUCLEOTIDE SEQUENCE [LARGE SCALE GENOMIC DNA]</scope>
    <source>
        <strain evidence="3 4">KCTC29696</strain>
    </source>
</reference>
<keyword evidence="2" id="KW-0732">Signal</keyword>
<gene>
    <name evidence="3" type="ORF">ACG5V6_24885</name>
</gene>
<feature type="signal peptide" evidence="2">
    <location>
        <begin position="1"/>
        <end position="23"/>
    </location>
</feature>
<name>A0ABW7HZU8_9ACTN</name>
<feature type="compositionally biased region" description="Gly residues" evidence="1">
    <location>
        <begin position="202"/>
        <end position="215"/>
    </location>
</feature>
<evidence type="ECO:0000313" key="3">
    <source>
        <dbReference type="EMBL" id="MFH0251441.1"/>
    </source>
</evidence>
<evidence type="ECO:0000256" key="1">
    <source>
        <dbReference type="SAM" id="MobiDB-lite"/>
    </source>
</evidence>
<proteinExistence type="predicted"/>
<sequence>MYEPRQRASSLRVTALAAGIALAASLPLTAATAGPEERRPGDGRTAATGVTADPADPAGPATGSAPERSPLPLPDGLLSPEPPEPSGADLPETSAYCGSWAVSPRGLRAQTCVLTRDGALWGRMYHRNTTGEALYGALSLLGPGGQALAAPCELPAGGREGVCDTPHRPVRGNPPGGGSHTAVAEVAAPDGEGLLLRSGSETGDGTGGAGEAGESGDGKGGAEDARPAGPSRKSGS</sequence>
<dbReference type="RefSeq" id="WP_279949016.1">
    <property type="nucleotide sequence ID" value="NZ_BAABEN010000001.1"/>
</dbReference>
<feature type="compositionally biased region" description="Low complexity" evidence="1">
    <location>
        <begin position="51"/>
        <end position="66"/>
    </location>
</feature>
<feature type="compositionally biased region" description="Basic and acidic residues" evidence="1">
    <location>
        <begin position="216"/>
        <end position="226"/>
    </location>
</feature>
<feature type="region of interest" description="Disordered" evidence="1">
    <location>
        <begin position="170"/>
        <end position="236"/>
    </location>
</feature>
<organism evidence="3 4">
    <name type="scientific">Streptomyces chitinivorans</name>
    <dbReference type="NCBI Taxonomy" id="1257027"/>
    <lineage>
        <taxon>Bacteria</taxon>
        <taxon>Bacillati</taxon>
        <taxon>Actinomycetota</taxon>
        <taxon>Actinomycetes</taxon>
        <taxon>Kitasatosporales</taxon>
        <taxon>Streptomycetaceae</taxon>
        <taxon>Streptomyces</taxon>
    </lineage>
</organism>
<feature type="region of interest" description="Disordered" evidence="1">
    <location>
        <begin position="27"/>
        <end position="92"/>
    </location>
</feature>
<protein>
    <submittedName>
        <fullName evidence="3">Uncharacterized protein</fullName>
    </submittedName>
</protein>
<comment type="caution">
    <text evidence="3">The sequence shown here is derived from an EMBL/GenBank/DDBJ whole genome shotgun (WGS) entry which is preliminary data.</text>
</comment>
<accession>A0ABW7HZU8</accession>
<keyword evidence="4" id="KW-1185">Reference proteome</keyword>
<evidence type="ECO:0000313" key="4">
    <source>
        <dbReference type="Proteomes" id="UP001607069"/>
    </source>
</evidence>